<dbReference type="InterPro" id="IPR019734">
    <property type="entry name" value="TPR_rpt"/>
</dbReference>
<dbReference type="EMBL" id="AQGU01000025">
    <property type="protein sequence ID" value="MBE0359601.1"/>
    <property type="molecule type" value="Genomic_DNA"/>
</dbReference>
<keyword evidence="3" id="KW-0802">TPR repeat</keyword>
<dbReference type="Gene3D" id="3.40.50.2300">
    <property type="match status" value="1"/>
</dbReference>
<keyword evidence="1" id="KW-0597">Phosphoprotein</keyword>
<dbReference type="CDD" id="cd17589">
    <property type="entry name" value="REC_TPR"/>
    <property type="match status" value="1"/>
</dbReference>
<evidence type="ECO:0000313" key="6">
    <source>
        <dbReference type="Proteomes" id="UP000648482"/>
    </source>
</evidence>
<feature type="domain" description="Response regulatory" evidence="4">
    <location>
        <begin position="19"/>
        <end position="138"/>
    </location>
</feature>
<keyword evidence="6" id="KW-1185">Reference proteome</keyword>
<dbReference type="InterPro" id="IPR050595">
    <property type="entry name" value="Bact_response_regulator"/>
</dbReference>
<dbReference type="Gene3D" id="1.25.40.10">
    <property type="entry name" value="Tetratricopeptide repeat domain"/>
    <property type="match status" value="2"/>
</dbReference>
<name>A0ABR9DZ12_9GAMM</name>
<feature type="repeat" description="TPR" evidence="3">
    <location>
        <begin position="243"/>
        <end position="276"/>
    </location>
</feature>
<comment type="caution">
    <text evidence="2">Lacks conserved residue(s) required for the propagation of feature annotation.</text>
</comment>
<dbReference type="PANTHER" id="PTHR44591:SF3">
    <property type="entry name" value="RESPONSE REGULATORY DOMAIN-CONTAINING PROTEIN"/>
    <property type="match status" value="1"/>
</dbReference>
<reference evidence="5 6" key="1">
    <citation type="submission" date="2015-06" db="EMBL/GenBank/DDBJ databases">
        <title>Genome sequence of Pseudoalteromonas aliena.</title>
        <authorList>
            <person name="Xie B.-B."/>
            <person name="Rong J.-C."/>
            <person name="Qin Q.-L."/>
            <person name="Zhang Y.-Z."/>
        </authorList>
    </citation>
    <scope>NUCLEOTIDE SEQUENCE [LARGE SCALE GENOMIC DNA]</scope>
    <source>
        <strain evidence="5 6">SW19</strain>
    </source>
</reference>
<accession>A0ABR9DZ12</accession>
<dbReference type="Proteomes" id="UP000648482">
    <property type="component" value="Unassembled WGS sequence"/>
</dbReference>
<evidence type="ECO:0000256" key="1">
    <source>
        <dbReference type="ARBA" id="ARBA00022553"/>
    </source>
</evidence>
<sequence>MLNVITLKPMPTKIYSKAKILIVEEQPLAQSYMKQSLERLGFQQLRFADHAKSAKEQCLSEEFDLIVCSFNLSKQQDGYQLYEELRVKRLIKNSTGFIFISAETTGSLVHSVLELQPDDFLVKPFTVQELKVRIERVLKRKHDLQTIYTLIDDGNDPKAITYIDTILNKENNSYSPILLRLKGDALLRLNSKQEAKDFFKSVLNIQKFAWAKVGLVEALIANNEHILAQRMLKTMLERQETRLVALDLLGQLEIKLNQFELAQEFLSQAVKIAPRNISRQKSLSNVSLINHDYETNYLTQKDIASYAKYSIHDHPSIYLNAARAGIDFALTTDQTDQIQRISRQTNQYINDLKKLFPNSSNQAQIDVLNARLHYLKDEHQKAKKLIEQLDDDDVIIGSVDSALDKAKAFHELGFHQKAQTLFTQIINHCEQHPNQEDITYLRYIQQQQSERRDIKIGPKELNNHAVNQFNRGQLNTALEAFTQAFRVMPRNPSIALNLLQCLLDSNKQLGRSFNLELAKKCYALLSKTQLPAEQMQRLDKILDIAKEMKLELETDTKSQK</sequence>
<dbReference type="InterPro" id="IPR001789">
    <property type="entry name" value="Sig_transdc_resp-reg_receiver"/>
</dbReference>
<dbReference type="Pfam" id="PF00072">
    <property type="entry name" value="Response_reg"/>
    <property type="match status" value="1"/>
</dbReference>
<dbReference type="PROSITE" id="PS50110">
    <property type="entry name" value="RESPONSE_REGULATORY"/>
    <property type="match status" value="1"/>
</dbReference>
<evidence type="ECO:0000256" key="2">
    <source>
        <dbReference type="PROSITE-ProRule" id="PRU00169"/>
    </source>
</evidence>
<protein>
    <recommendedName>
        <fullName evidence="4">Response regulatory domain-containing protein</fullName>
    </recommendedName>
</protein>
<dbReference type="InterPro" id="IPR011990">
    <property type="entry name" value="TPR-like_helical_dom_sf"/>
</dbReference>
<evidence type="ECO:0000313" key="5">
    <source>
        <dbReference type="EMBL" id="MBE0359601.1"/>
    </source>
</evidence>
<dbReference type="PANTHER" id="PTHR44591">
    <property type="entry name" value="STRESS RESPONSE REGULATOR PROTEIN 1"/>
    <property type="match status" value="1"/>
</dbReference>
<dbReference type="SMART" id="SM00448">
    <property type="entry name" value="REC"/>
    <property type="match status" value="1"/>
</dbReference>
<proteinExistence type="predicted"/>
<dbReference type="SUPFAM" id="SSF48452">
    <property type="entry name" value="TPR-like"/>
    <property type="match status" value="2"/>
</dbReference>
<evidence type="ECO:0000259" key="4">
    <source>
        <dbReference type="PROSITE" id="PS50110"/>
    </source>
</evidence>
<dbReference type="PROSITE" id="PS50005">
    <property type="entry name" value="TPR"/>
    <property type="match status" value="1"/>
</dbReference>
<comment type="caution">
    <text evidence="5">The sequence shown here is derived from an EMBL/GenBank/DDBJ whole genome shotgun (WGS) entry which is preliminary data.</text>
</comment>
<organism evidence="5 6">
    <name type="scientific">Pseudoalteromonas aliena SW19</name>
    <dbReference type="NCBI Taxonomy" id="1314866"/>
    <lineage>
        <taxon>Bacteria</taxon>
        <taxon>Pseudomonadati</taxon>
        <taxon>Pseudomonadota</taxon>
        <taxon>Gammaproteobacteria</taxon>
        <taxon>Alteromonadales</taxon>
        <taxon>Pseudoalteromonadaceae</taxon>
        <taxon>Pseudoalteromonas</taxon>
    </lineage>
</organism>
<dbReference type="Pfam" id="PF13181">
    <property type="entry name" value="TPR_8"/>
    <property type="match status" value="1"/>
</dbReference>
<dbReference type="InterPro" id="IPR011006">
    <property type="entry name" value="CheY-like_superfamily"/>
</dbReference>
<dbReference type="SUPFAM" id="SSF52172">
    <property type="entry name" value="CheY-like"/>
    <property type="match status" value="1"/>
</dbReference>
<dbReference type="SMART" id="SM00028">
    <property type="entry name" value="TPR"/>
    <property type="match status" value="4"/>
</dbReference>
<gene>
    <name evidence="5" type="ORF">PALI_a0879</name>
</gene>
<evidence type="ECO:0000256" key="3">
    <source>
        <dbReference type="PROSITE-ProRule" id="PRU00339"/>
    </source>
</evidence>